<organism evidence="1">
    <name type="scientific">uncultured Caudovirales phage</name>
    <dbReference type="NCBI Taxonomy" id="2100421"/>
    <lineage>
        <taxon>Viruses</taxon>
        <taxon>Duplodnaviria</taxon>
        <taxon>Heunggongvirae</taxon>
        <taxon>Uroviricota</taxon>
        <taxon>Caudoviricetes</taxon>
        <taxon>Peduoviridae</taxon>
        <taxon>Maltschvirus</taxon>
        <taxon>Maltschvirus maltsch</taxon>
    </lineage>
</organism>
<name>A0A6J5MWW1_9CAUD</name>
<dbReference type="EMBL" id="LR796546">
    <property type="protein sequence ID" value="CAB4150387.1"/>
    <property type="molecule type" value="Genomic_DNA"/>
</dbReference>
<reference evidence="1" key="1">
    <citation type="submission" date="2020-04" db="EMBL/GenBank/DDBJ databases">
        <authorList>
            <person name="Chiriac C."/>
            <person name="Salcher M."/>
            <person name="Ghai R."/>
            <person name="Kavagutti S V."/>
        </authorList>
    </citation>
    <scope>NUCLEOTIDE SEQUENCE</scope>
</reference>
<gene>
    <name evidence="1" type="ORF">UFOVP568_22</name>
</gene>
<proteinExistence type="predicted"/>
<protein>
    <submittedName>
        <fullName evidence="1">Uncharacterized protein</fullName>
    </submittedName>
</protein>
<evidence type="ECO:0000313" key="1">
    <source>
        <dbReference type="EMBL" id="CAB4150387.1"/>
    </source>
</evidence>
<sequence length="56" mass="6305">MEELLLSCMISEEDELYVTVDTAGLIAFETTGDSVVVLSDEAVRKLVTWLQERLDK</sequence>
<accession>A0A6J5MWW1</accession>